<name>A0A066YRB1_9ACTN</name>
<proteinExistence type="predicted"/>
<dbReference type="AlphaFoldDB" id="A0A066YRB1"/>
<dbReference type="Proteomes" id="UP000027178">
    <property type="component" value="Unassembled WGS sequence"/>
</dbReference>
<evidence type="ECO:0000313" key="1">
    <source>
        <dbReference type="EMBL" id="KDN80470.1"/>
    </source>
</evidence>
<reference evidence="1 2" key="1">
    <citation type="submission" date="2014-05" db="EMBL/GenBank/DDBJ databases">
        <title>Draft Genome Sequence of Kitasatospora cheerisanensis KCTC 2395.</title>
        <authorList>
            <person name="Nam D.H."/>
        </authorList>
    </citation>
    <scope>NUCLEOTIDE SEQUENCE [LARGE SCALE GENOMIC DNA]</scope>
    <source>
        <strain evidence="1 2">KCTC 2395</strain>
    </source>
</reference>
<gene>
    <name evidence="1" type="ORF">KCH_77580</name>
</gene>
<accession>A0A066YRB1</accession>
<organism evidence="1 2">
    <name type="scientific">Kitasatospora cheerisanensis KCTC 2395</name>
    <dbReference type="NCBI Taxonomy" id="1348663"/>
    <lineage>
        <taxon>Bacteria</taxon>
        <taxon>Bacillati</taxon>
        <taxon>Actinomycetota</taxon>
        <taxon>Actinomycetes</taxon>
        <taxon>Kitasatosporales</taxon>
        <taxon>Streptomycetaceae</taxon>
        <taxon>Kitasatospora</taxon>
    </lineage>
</organism>
<keyword evidence="2" id="KW-1185">Reference proteome</keyword>
<evidence type="ECO:0000313" key="2">
    <source>
        <dbReference type="Proteomes" id="UP000027178"/>
    </source>
</evidence>
<dbReference type="PATRIC" id="fig|1348663.4.peg.7478"/>
<comment type="caution">
    <text evidence="1">The sequence shown here is derived from an EMBL/GenBank/DDBJ whole genome shotgun (WGS) entry which is preliminary data.</text>
</comment>
<dbReference type="HOGENOM" id="CLU_3026264_0_0_11"/>
<dbReference type="RefSeq" id="WP_157032501.1">
    <property type="nucleotide sequence ID" value="NZ_KK853998.1"/>
</dbReference>
<dbReference type="EMBL" id="JNBY01000175">
    <property type="protein sequence ID" value="KDN80470.1"/>
    <property type="molecule type" value="Genomic_DNA"/>
</dbReference>
<sequence length="55" mass="6417">MPRLSAEHDAFAWRTHEEWLLFLQPEQSAWFTSLWRAHLRGATGVLVDGWEIAVP</sequence>
<protein>
    <submittedName>
        <fullName evidence="1">Uncharacterized protein</fullName>
    </submittedName>
</protein>